<name>Q7MBN2_VIBVY</name>
<dbReference type="Proteomes" id="UP000002675">
    <property type="component" value="Plasmid pYJ016"/>
</dbReference>
<gene>
    <name evidence="1" type="ordered locus">VVP11</name>
</gene>
<dbReference type="EMBL" id="AP005352">
    <property type="protein sequence ID" value="BAC97734.1"/>
    <property type="molecule type" value="Genomic_DNA"/>
</dbReference>
<keyword evidence="1" id="KW-0614">Plasmid</keyword>
<protein>
    <submittedName>
        <fullName evidence="1">Putative conjugative transfer protein TraW</fullName>
    </submittedName>
</protein>
<proteinExistence type="predicted"/>
<evidence type="ECO:0000313" key="2">
    <source>
        <dbReference type="Proteomes" id="UP000002675"/>
    </source>
</evidence>
<evidence type="ECO:0000313" key="1">
    <source>
        <dbReference type="EMBL" id="BAC97734.1"/>
    </source>
</evidence>
<dbReference type="KEGG" id="vvy:VVP11"/>
<geneLocation type="plasmid" evidence="1 2">
    <name>pYJ016</name>
</geneLocation>
<reference evidence="1 2" key="1">
    <citation type="journal article" date="2003" name="Genome Res.">
        <title>Comparative genome analysis of Vibrio vulnificus, a marine pathogen.</title>
        <authorList>
            <person name="Chen C.Y."/>
            <person name="Wu K.M."/>
            <person name="Chang Y.C."/>
            <person name="Chang C.H."/>
            <person name="Tsai H.C."/>
            <person name="Liao T.L."/>
            <person name="Liu Y.M."/>
            <person name="Chen H.J."/>
            <person name="Shen A.B."/>
            <person name="Li J.C."/>
            <person name="Su T.L."/>
            <person name="Shao C.P."/>
            <person name="Lee C.T."/>
            <person name="Hor L.I."/>
            <person name="Tsai S.F."/>
        </authorList>
    </citation>
    <scope>NUCLEOTIDE SEQUENCE [LARGE SCALE GENOMIC DNA]</scope>
    <source>
        <strain evidence="1 2">YJ016</strain>
        <plasmid evidence="1">pYJ016</plasmid>
    </source>
</reference>
<sequence length="265" mass="29950">MKIFTNKAWLWKRPSNRRPCTSTAKKSKPLNKRLARALSSLPFIVVTGMVTVNAYGKELGQVAPVFPIGEIDMLEWIDHRLRQFEANGKLADMQEEFTERVKKSIENPPPVEGLTTTTNPRTFYADPSITIPKDIIIPATGQVIAKAGTKVNPFDSRTWPKVDGKDVLPRFELSKVLVFFDARDAQQRRFASQYQNPKPIKWILTGGSPNQMATLLDARIYFAQDGFLTERLSITHVPAIAYQEGTRWRIDEVDVSGLPPLEIEP</sequence>
<accession>Q7MBN2</accession>
<dbReference type="InterPro" id="IPR014114">
    <property type="entry name" value="TraW"/>
</dbReference>
<dbReference type="HOGENOM" id="CLU_087622_1_0_6"/>
<organism evidence="1 2">
    <name type="scientific">Vibrio vulnificus (strain YJ016)</name>
    <dbReference type="NCBI Taxonomy" id="196600"/>
    <lineage>
        <taxon>Bacteria</taxon>
        <taxon>Pseudomonadati</taxon>
        <taxon>Pseudomonadota</taxon>
        <taxon>Gammaproteobacteria</taxon>
        <taxon>Vibrionales</taxon>
        <taxon>Vibrionaceae</taxon>
        <taxon>Vibrio</taxon>
    </lineage>
</organism>
<dbReference type="AlphaFoldDB" id="Q7MBN2"/>
<dbReference type="NCBIfam" id="TIGR02743">
    <property type="entry name" value="TraW"/>
    <property type="match status" value="1"/>
</dbReference>